<accession>A0ABN7UH56</accession>
<keyword evidence="3 8" id="KW-0067">ATP-binding</keyword>
<dbReference type="Gene3D" id="3.30.70.1590">
    <property type="match status" value="1"/>
</dbReference>
<dbReference type="SMART" id="SM00449">
    <property type="entry name" value="SPRY"/>
    <property type="match status" value="1"/>
</dbReference>
<comment type="similarity">
    <text evidence="1 8">Belongs to the TRAFAC class myosin-kinesin ATPase superfamily. Myosin family.</text>
</comment>
<evidence type="ECO:0000313" key="13">
    <source>
        <dbReference type="EMBL" id="CAG8595569.1"/>
    </source>
</evidence>
<dbReference type="Gene3D" id="4.10.270.10">
    <property type="entry name" value="Myosin, subunit A"/>
    <property type="match status" value="1"/>
</dbReference>
<dbReference type="Gene3D" id="2.60.120.920">
    <property type="match status" value="1"/>
</dbReference>
<evidence type="ECO:0000259" key="10">
    <source>
        <dbReference type="PROSITE" id="PS50188"/>
    </source>
</evidence>
<dbReference type="InterPro" id="IPR001609">
    <property type="entry name" value="Myosin_head_motor_dom-like"/>
</dbReference>
<keyword evidence="2 8" id="KW-0547">Nucleotide-binding</keyword>
<keyword evidence="7 8" id="KW-0009">Actin-binding</keyword>
<dbReference type="PROSITE" id="PS51844">
    <property type="entry name" value="SH3_LIKE"/>
    <property type="match status" value="1"/>
</dbReference>
<dbReference type="Gene3D" id="2.30.30.360">
    <property type="entry name" value="Myosin S1 fragment, N-terminal"/>
    <property type="match status" value="1"/>
</dbReference>
<dbReference type="InterPro" id="IPR027417">
    <property type="entry name" value="P-loop_NTPase"/>
</dbReference>
<dbReference type="InterPro" id="IPR004009">
    <property type="entry name" value="SH3_Myosin"/>
</dbReference>
<dbReference type="EMBL" id="CAJVQB010003040">
    <property type="protein sequence ID" value="CAG8595569.1"/>
    <property type="molecule type" value="Genomic_DNA"/>
</dbReference>
<evidence type="ECO:0000256" key="1">
    <source>
        <dbReference type="ARBA" id="ARBA00008314"/>
    </source>
</evidence>
<dbReference type="InterPro" id="IPR013320">
    <property type="entry name" value="ConA-like_dom_sf"/>
</dbReference>
<gene>
    <name evidence="13" type="ORF">GMARGA_LOCUS6622</name>
</gene>
<dbReference type="CDD" id="cd01377">
    <property type="entry name" value="MYSc_class_II"/>
    <property type="match status" value="1"/>
</dbReference>
<evidence type="ECO:0000313" key="14">
    <source>
        <dbReference type="Proteomes" id="UP000789901"/>
    </source>
</evidence>
<evidence type="ECO:0000259" key="11">
    <source>
        <dbReference type="PROSITE" id="PS51456"/>
    </source>
</evidence>
<keyword evidence="14" id="KW-1185">Reference proteome</keyword>
<dbReference type="Pfam" id="PF00063">
    <property type="entry name" value="Myosin_head"/>
    <property type="match status" value="1"/>
</dbReference>
<dbReference type="InterPro" id="IPR001870">
    <property type="entry name" value="B30.2/SPRY"/>
</dbReference>
<feature type="domain" description="Myosin N-terminal SH3-like" evidence="12">
    <location>
        <begin position="219"/>
        <end position="268"/>
    </location>
</feature>
<dbReference type="PRINTS" id="PR00193">
    <property type="entry name" value="MYOSINHEAVY"/>
</dbReference>
<dbReference type="PROSITE" id="PS50096">
    <property type="entry name" value="IQ"/>
    <property type="match status" value="1"/>
</dbReference>
<dbReference type="InterPro" id="IPR003877">
    <property type="entry name" value="SPRY_dom"/>
</dbReference>
<feature type="coiled-coil region" evidence="9">
    <location>
        <begin position="940"/>
        <end position="974"/>
    </location>
</feature>
<proteinExistence type="inferred from homology"/>
<dbReference type="Pfam" id="PF02736">
    <property type="entry name" value="Myosin_N"/>
    <property type="match status" value="1"/>
</dbReference>
<evidence type="ECO:0000256" key="2">
    <source>
        <dbReference type="ARBA" id="ARBA00022741"/>
    </source>
</evidence>
<protein>
    <submittedName>
        <fullName evidence="13">27051_t:CDS:1</fullName>
    </submittedName>
</protein>
<feature type="domain" description="B30.2/SPRY" evidence="10">
    <location>
        <begin position="1"/>
        <end position="184"/>
    </location>
</feature>
<evidence type="ECO:0000256" key="6">
    <source>
        <dbReference type="ARBA" id="ARBA00023175"/>
    </source>
</evidence>
<dbReference type="Gene3D" id="1.20.120.720">
    <property type="entry name" value="Myosin VI head, motor domain, U50 subdomain"/>
    <property type="match status" value="1"/>
</dbReference>
<evidence type="ECO:0000259" key="12">
    <source>
        <dbReference type="PROSITE" id="PS51844"/>
    </source>
</evidence>
<keyword evidence="5 8" id="KW-0518">Myosin</keyword>
<dbReference type="Gene3D" id="3.40.850.10">
    <property type="entry name" value="Kinesin motor domain"/>
    <property type="match status" value="2"/>
</dbReference>
<dbReference type="SMART" id="SM00242">
    <property type="entry name" value="MYSc"/>
    <property type="match status" value="1"/>
</dbReference>
<evidence type="ECO:0000256" key="8">
    <source>
        <dbReference type="PROSITE-ProRule" id="PRU00782"/>
    </source>
</evidence>
<evidence type="ECO:0000256" key="7">
    <source>
        <dbReference type="ARBA" id="ARBA00023203"/>
    </source>
</evidence>
<organism evidence="13 14">
    <name type="scientific">Gigaspora margarita</name>
    <dbReference type="NCBI Taxonomy" id="4874"/>
    <lineage>
        <taxon>Eukaryota</taxon>
        <taxon>Fungi</taxon>
        <taxon>Fungi incertae sedis</taxon>
        <taxon>Mucoromycota</taxon>
        <taxon>Glomeromycotina</taxon>
        <taxon>Glomeromycetes</taxon>
        <taxon>Diversisporales</taxon>
        <taxon>Gigasporaceae</taxon>
        <taxon>Gigaspora</taxon>
    </lineage>
</organism>
<evidence type="ECO:0000256" key="4">
    <source>
        <dbReference type="ARBA" id="ARBA00023054"/>
    </source>
</evidence>
<feature type="binding site" evidence="8">
    <location>
        <begin position="317"/>
        <end position="324"/>
    </location>
    <ligand>
        <name>ATP</name>
        <dbReference type="ChEBI" id="CHEBI:30616"/>
    </ligand>
</feature>
<dbReference type="PANTHER" id="PTHR13140:SF857">
    <property type="entry name" value="MYOSIN-11"/>
    <property type="match status" value="1"/>
</dbReference>
<feature type="region of interest" description="Actin-binding" evidence="8">
    <location>
        <begin position="755"/>
        <end position="777"/>
    </location>
</feature>
<dbReference type="Pfam" id="PF00622">
    <property type="entry name" value="SPRY"/>
    <property type="match status" value="1"/>
</dbReference>
<dbReference type="PANTHER" id="PTHR13140">
    <property type="entry name" value="MYOSIN"/>
    <property type="match status" value="1"/>
</dbReference>
<dbReference type="Gene3D" id="1.20.58.530">
    <property type="match status" value="1"/>
</dbReference>
<dbReference type="InterPro" id="IPR008989">
    <property type="entry name" value="Myosin_S1_N"/>
</dbReference>
<dbReference type="InterPro" id="IPR043136">
    <property type="entry name" value="B30.2/SPRY_sf"/>
</dbReference>
<feature type="domain" description="Myosin motor" evidence="11">
    <location>
        <begin position="282"/>
        <end position="878"/>
    </location>
</feature>
<dbReference type="Proteomes" id="UP000789901">
    <property type="component" value="Unassembled WGS sequence"/>
</dbReference>
<dbReference type="PROSITE" id="PS51456">
    <property type="entry name" value="MYOSIN_MOTOR"/>
    <property type="match status" value="1"/>
</dbReference>
<evidence type="ECO:0000256" key="5">
    <source>
        <dbReference type="ARBA" id="ARBA00023123"/>
    </source>
</evidence>
<feature type="coiled-coil region" evidence="9">
    <location>
        <begin position="1003"/>
        <end position="1044"/>
    </location>
</feature>
<keyword evidence="6 8" id="KW-0505">Motor protein</keyword>
<evidence type="ECO:0000256" key="9">
    <source>
        <dbReference type="SAM" id="Coils"/>
    </source>
</evidence>
<dbReference type="SUPFAM" id="SSF52540">
    <property type="entry name" value="P-loop containing nucleoside triphosphate hydrolases"/>
    <property type="match status" value="1"/>
</dbReference>
<reference evidence="13 14" key="1">
    <citation type="submission" date="2021-06" db="EMBL/GenBank/DDBJ databases">
        <authorList>
            <person name="Kallberg Y."/>
            <person name="Tangrot J."/>
            <person name="Rosling A."/>
        </authorList>
    </citation>
    <scope>NUCLEOTIDE SEQUENCE [LARGE SCALE GENOMIC DNA]</scope>
    <source>
        <strain evidence="13 14">120-4 pot B 10/14</strain>
    </source>
</reference>
<dbReference type="PROSITE" id="PS50188">
    <property type="entry name" value="B302_SPRY"/>
    <property type="match status" value="1"/>
</dbReference>
<sequence>MHSNNLEIDPPTRWSRNKASRLLTIYDDNLKIMYSGLGRNDDESAALIANNPFRSSINVGYFEVYIIEDGCDNGFEGKIGIGFGAARTSVRQLPGWFPGSYGYHGDDGNIFRAQFNGTPYSTTYGKGDTIGCCIDYQTRTAFFTKNGINLGIAFTNIPLCRFYPMVGLRFPGQIIEANFGKTPFAFDIQLYRSFTSLRLLVNGSCDAGVNNTVAQATFNEKKWVWVEDKKAGYVAGYITRDMGEQVEVRFNDRSTRIININETDKMNPPKFDKVEDMADLTFLNEASNRRHHEMPPHIYAIADSAYHEMLQERQNHGESGAGKTENTKRVIQYIAAIAGDSSNTKILGKLELQILQTNPILEAFGNALTIRNNNSSRFGKFIRIEFNSSGQIVGANIERYLFEKSRVTYQTPEERNFHIFYQLLRGASPQIKSKLLLNGSLNDYRFTKNSLKDIEGVNDSIEYQALVDAMNVVGISEDEQIDLFRVIAAVLHLGNIEIASSRNDQAQIFETSASENFCNLLSIPVSDFIKGLLNPQVKAGREWVTQARTKEQVLYSIEALAKSLYERSFFALVDRINKAIYRPKNNSQFIGVLDIAGFEIFKQEEYKLEGIEWKFIDFGLDLQPTIDLIDKANPIGILSCLDEECVMPKATDKTFVEKLHRLWKDKSSKYQVPRFQEGFILQHYAAKVEYKTSGWLDKNKDPLNENITKLLARSSNQYISSLFSDYLGDITDNDKKNRVKRGVFRTVGRHHKDQLHSLMQQLYSTHPHFVRCIVPNEEKCPGKIDVPLVLDQLRCNGVLEGIRICRAGFPNRLSFDEFRRRYEILTSGIIPKGSINSRDAAEKLLDAFKLDNSQYRIGTSKIFFRAELEEIRDTKLFQLFTDFQAHCRGWLSRKAHIKRNERLRAALVIQRNIRAINALKANPWWKLFLKIRPTLNCTKVEELQRQLRLKDERIRELEEKLLQESKARKKLETLNFQLVTEKTNLEKLLQSEHSLVIDKEEILKQTLQREIILEDEVKELNDELNELEGKFEQLSKSKKLLENQMKENGFLNNTQTPFLAQQDLKNNHKEIIKVERSNAL</sequence>
<evidence type="ECO:0000256" key="3">
    <source>
        <dbReference type="ARBA" id="ARBA00022840"/>
    </source>
</evidence>
<name>A0ABN7UH56_GIGMA</name>
<dbReference type="InterPro" id="IPR036961">
    <property type="entry name" value="Kinesin_motor_dom_sf"/>
</dbReference>
<keyword evidence="4 9" id="KW-0175">Coiled coil</keyword>
<comment type="caution">
    <text evidence="13">The sequence shown here is derived from an EMBL/GenBank/DDBJ whole genome shotgun (WGS) entry which is preliminary data.</text>
</comment>
<dbReference type="SUPFAM" id="SSF49899">
    <property type="entry name" value="Concanavalin A-like lectins/glucanases"/>
    <property type="match status" value="1"/>
</dbReference>
<dbReference type="Gene3D" id="1.20.5.340">
    <property type="match status" value="1"/>
</dbReference>